<dbReference type="EC" id="3.1.-.-" evidence="1"/>
<comment type="caution">
    <text evidence="1">The sequence shown here is derived from an EMBL/GenBank/DDBJ whole genome shotgun (WGS) entry which is preliminary data.</text>
</comment>
<dbReference type="GO" id="GO:0016787">
    <property type="term" value="F:hydrolase activity"/>
    <property type="evidence" value="ECO:0007669"/>
    <property type="project" value="UniProtKB-KW"/>
</dbReference>
<organism evidence="1 2">
    <name type="scientific">Sporotomaculum syntrophicum</name>
    <dbReference type="NCBI Taxonomy" id="182264"/>
    <lineage>
        <taxon>Bacteria</taxon>
        <taxon>Bacillati</taxon>
        <taxon>Bacillota</taxon>
        <taxon>Clostridia</taxon>
        <taxon>Eubacteriales</taxon>
        <taxon>Desulfallaceae</taxon>
        <taxon>Sporotomaculum</taxon>
    </lineage>
</organism>
<keyword evidence="1" id="KW-0255">Endonuclease</keyword>
<dbReference type="Pfam" id="PF09559">
    <property type="entry name" value="Cas6"/>
    <property type="match status" value="1"/>
</dbReference>
<keyword evidence="2" id="KW-1185">Reference proteome</keyword>
<dbReference type="NCBIfam" id="TIGR02807">
    <property type="entry name" value="cas6_cmx6"/>
    <property type="match status" value="1"/>
</dbReference>
<keyword evidence="1" id="KW-0540">Nuclease</keyword>
<proteinExistence type="predicted"/>
<dbReference type="RefSeq" id="WP_279279306.1">
    <property type="nucleotide sequence ID" value="NZ_LSRS01000008.1"/>
</dbReference>
<evidence type="ECO:0000313" key="1">
    <source>
        <dbReference type="EMBL" id="KAF1083919.1"/>
    </source>
</evidence>
<reference evidence="1" key="1">
    <citation type="submission" date="2016-02" db="EMBL/GenBank/DDBJ databases">
        <title>Draft Genome Sequence of Sporotomaculum syntrophicum Strain FB, a Syntrophic Benzoate Degrader.</title>
        <authorList>
            <person name="Nobu M.K."/>
            <person name="Narihiro T."/>
            <person name="Qiu Y.-L."/>
            <person name="Ohashi A."/>
            <person name="Liu W.-T."/>
            <person name="Yuji S."/>
        </authorList>
    </citation>
    <scope>NUCLEOTIDE SEQUENCE</scope>
    <source>
        <strain evidence="1">FB</strain>
    </source>
</reference>
<dbReference type="GO" id="GO:0004519">
    <property type="term" value="F:endonuclease activity"/>
    <property type="evidence" value="ECO:0007669"/>
    <property type="project" value="UniProtKB-KW"/>
</dbReference>
<name>A0A9D2WMC7_9FIRM</name>
<sequence>MIDVIFPLMGKQLPVDHGYYLFSAISSVLPDLHNDTTFGIHPVNGQIVGNRILNLTEFSRLVIRTPVEHIRRILPLAGKTLNVGNHLIYLGIPNTNAITPSSQVYSRLVVIKGFMEPETFLAATCRQLSDLNIQGDASLVEQHHIAAINNGRFSGTHSPYLRRTINIHGKEIVGFALRVGNLTDEDSLRLQEHGIGGRRKFGCGIFVPVRNINGRT</sequence>
<dbReference type="Proteomes" id="UP000798488">
    <property type="component" value="Unassembled WGS sequence"/>
</dbReference>
<keyword evidence="1" id="KW-0378">Hydrolase</keyword>
<dbReference type="InterPro" id="IPR014174">
    <property type="entry name" value="CRISPR-assoc_prot_Cas6/Cmx6"/>
</dbReference>
<dbReference type="AlphaFoldDB" id="A0A9D2WMC7"/>
<dbReference type="EMBL" id="LSRS01000008">
    <property type="protein sequence ID" value="KAF1083919.1"/>
    <property type="molecule type" value="Genomic_DNA"/>
</dbReference>
<protein>
    <submittedName>
        <fullName evidence="1">CRISPR-associated endonuclease Cas6</fullName>
        <ecNumber evidence="1">3.1.-.-</ecNumber>
    </submittedName>
</protein>
<accession>A0A9D2WMC7</accession>
<gene>
    <name evidence="1" type="primary">cas6</name>
    <name evidence="1" type="ORF">SPSYN_02831</name>
</gene>
<evidence type="ECO:0000313" key="2">
    <source>
        <dbReference type="Proteomes" id="UP000798488"/>
    </source>
</evidence>